<evidence type="ECO:0000313" key="5">
    <source>
        <dbReference type="EMBL" id="MBW4547677.1"/>
    </source>
</evidence>
<feature type="compositionally biased region" description="Pro residues" evidence="1">
    <location>
        <begin position="903"/>
        <end position="919"/>
    </location>
</feature>
<gene>
    <name evidence="5" type="ORF">KME25_25030</name>
</gene>
<feature type="region of interest" description="Disordered" evidence="1">
    <location>
        <begin position="884"/>
        <end position="953"/>
    </location>
</feature>
<feature type="domain" description="Bacteriophage/plasmid primase P4 C-terminal" evidence="2">
    <location>
        <begin position="423"/>
        <end position="558"/>
    </location>
</feature>
<feature type="region of interest" description="Disordered" evidence="1">
    <location>
        <begin position="1"/>
        <end position="23"/>
    </location>
</feature>
<dbReference type="InterPro" id="IPR027417">
    <property type="entry name" value="P-loop_NTPase"/>
</dbReference>
<reference evidence="5" key="2">
    <citation type="journal article" date="2022" name="Microbiol. Resour. Announc.">
        <title>Metagenome Sequencing to Explore Phylogenomics of Terrestrial Cyanobacteria.</title>
        <authorList>
            <person name="Ward R.D."/>
            <person name="Stajich J.E."/>
            <person name="Johansen J.R."/>
            <person name="Huntemann M."/>
            <person name="Clum A."/>
            <person name="Foster B."/>
            <person name="Foster B."/>
            <person name="Roux S."/>
            <person name="Palaniappan K."/>
            <person name="Varghese N."/>
            <person name="Mukherjee S."/>
            <person name="Reddy T.B.K."/>
            <person name="Daum C."/>
            <person name="Copeland A."/>
            <person name="Chen I.A."/>
            <person name="Ivanova N.N."/>
            <person name="Kyrpides N.C."/>
            <person name="Shapiro N."/>
            <person name="Eloe-Fadrosh E.A."/>
            <person name="Pietrasiak N."/>
        </authorList>
    </citation>
    <scope>NUCLEOTIDE SEQUENCE</scope>
    <source>
        <strain evidence="5">CPER-KK1</strain>
    </source>
</reference>
<dbReference type="InterPro" id="IPR015330">
    <property type="entry name" value="DNA_primase/pol_bifunc_N"/>
</dbReference>
<feature type="compositionally biased region" description="Basic and acidic residues" evidence="1">
    <location>
        <begin position="60"/>
        <end position="72"/>
    </location>
</feature>
<dbReference type="Proteomes" id="UP000753908">
    <property type="component" value="Unassembled WGS sequence"/>
</dbReference>
<dbReference type="InterPro" id="IPR045455">
    <property type="entry name" value="NrS-1_pol-like_helicase"/>
</dbReference>
<dbReference type="AlphaFoldDB" id="A0A951UC89"/>
<feature type="domain" description="DNA primase/polymerase bifunctional N-terminal" evidence="3">
    <location>
        <begin position="44"/>
        <end position="229"/>
    </location>
</feature>
<organism evidence="5 6">
    <name type="scientific">Symplocastrum torsivum CPER-KK1</name>
    <dbReference type="NCBI Taxonomy" id="450513"/>
    <lineage>
        <taxon>Bacteria</taxon>
        <taxon>Bacillati</taxon>
        <taxon>Cyanobacteriota</taxon>
        <taxon>Cyanophyceae</taxon>
        <taxon>Oscillatoriophycideae</taxon>
        <taxon>Oscillatoriales</taxon>
        <taxon>Microcoleaceae</taxon>
        <taxon>Symplocastrum</taxon>
    </lineage>
</organism>
<evidence type="ECO:0000259" key="3">
    <source>
        <dbReference type="Pfam" id="PF09250"/>
    </source>
</evidence>
<accession>A0A951UC89</accession>
<evidence type="ECO:0000259" key="2">
    <source>
        <dbReference type="Pfam" id="PF08706"/>
    </source>
</evidence>
<dbReference type="Gene3D" id="3.40.50.300">
    <property type="entry name" value="P-loop containing nucleotide triphosphate hydrolases"/>
    <property type="match status" value="1"/>
</dbReference>
<protein>
    <submittedName>
        <fullName evidence="5">Bifunctional DNA primase/polymerase</fullName>
    </submittedName>
</protein>
<feature type="domain" description="NrS-1 polymerase-like helicase" evidence="4">
    <location>
        <begin position="595"/>
        <end position="697"/>
    </location>
</feature>
<evidence type="ECO:0000313" key="6">
    <source>
        <dbReference type="Proteomes" id="UP000753908"/>
    </source>
</evidence>
<feature type="compositionally biased region" description="Polar residues" evidence="1">
    <location>
        <begin position="1"/>
        <end position="15"/>
    </location>
</feature>
<dbReference type="SUPFAM" id="SSF56747">
    <property type="entry name" value="Prim-pol domain"/>
    <property type="match status" value="1"/>
</dbReference>
<evidence type="ECO:0000256" key="1">
    <source>
        <dbReference type="SAM" id="MobiDB-lite"/>
    </source>
</evidence>
<dbReference type="EMBL" id="JAHHIF010000046">
    <property type="protein sequence ID" value="MBW4547677.1"/>
    <property type="molecule type" value="Genomic_DNA"/>
</dbReference>
<proteinExistence type="predicted"/>
<dbReference type="Pfam" id="PF09250">
    <property type="entry name" value="Prim-Pol"/>
    <property type="match status" value="1"/>
</dbReference>
<dbReference type="Pfam" id="PF08706">
    <property type="entry name" value="D5_N"/>
    <property type="match status" value="1"/>
</dbReference>
<sequence>MVTTPIKQNYSSSDEASLCTEEDKESVQTVKDLQEVLNWLKTNNFPVLPVAPAQPADQYPARDKDGNIKQDKQNNPIPAFTGKNPSYLDSSGRPHLVNHRPYQKRLPTPQEIETWFANPLNGIGTLGGWNDTIWLDFDVKKFPSEDDCTQAVTEVLQNPTLANTFLERSHSGGWRVGVRVKEKPSFTNFALQPGGKHIGEALGEGRFTVLAPTVGPSGNPYQSINRVLPAEVESLESIGIYSTSTKRQHQGVTPQPLLSYVPGNIPLEELGNTTSREILKGSCPTGDRSEALATALNEWYGWQNWGKDNDIPITGTPEDLAHYAGGQLGIDSERVERILKTIDIVSCNPAALHRGGEESCWKKIRRLSLATFKAKCPAHIQSSFESRRDEDSKKRKTEWGVESKNVTTPDSFDPVEEFTQRTLFSLYGDKPWICVDNRLYAWTGTYYKLSKDAVEIKRLADFCNTYPVIDKQGELKFPYAKPSKVKEALEWVKMRLSVDPDLVNPPGINCTNGVLHIHWNRSTPSWELVEHDPDFYYIYKPLVTYNPKADSKASDRLLEVLDAPQRDIFLKTIAASLDLETVRKYKGRLVRALLFRGHGSNGKDTLREAVSAMYGHQGMTGCTLSDFAAYDEGRKFPLARLRHSRVNWASENASTARLDKIQSLKAFITGDTLDSERKGKDAEPFKPNAIGCYNINDTPNLQGTLEAISGRYAVIYANKTFKIGADPTKGEIEADPRFKDDPEFLCSEVLPAFLNRVLEALQRLMAEGIDYSCTEKALEDIQVENSHLFQFCKDTGLNYDPVSVLTASDIWTRLEQWYLENGTLTYESGSNGKERAIWAEQSKHCDRNVKAVNQVIARFRAIFPKTKLVTVPHESGKKTLQALQGLSFGGNGGDDGGDSVPESPTPISPHPTPIPPQSPPQQTTENQDFHPTHPNLLHGFEKLENSTPDPGDVEQKLLENILEKSMTPQNLGWVGCDAQESSFFGVENCGGTGVEIAKTGVEIPQEVVPDTQASLSAPSTERSAVPNIATAAATDELESWLEYHQVKKPYPNPKSDNLRSSQKRAFAIREAYRAGKTKEDLSALPRENGGKFSKEELVWVSNWLYHFFPSEYHHVQATSKISQQRLLE</sequence>
<name>A0A951UC89_9CYAN</name>
<feature type="region of interest" description="Disordered" evidence="1">
    <location>
        <begin position="51"/>
        <end position="88"/>
    </location>
</feature>
<reference evidence="5" key="1">
    <citation type="submission" date="2021-05" db="EMBL/GenBank/DDBJ databases">
        <authorList>
            <person name="Pietrasiak N."/>
            <person name="Ward R."/>
            <person name="Stajich J.E."/>
            <person name="Kurbessoian T."/>
        </authorList>
    </citation>
    <scope>NUCLEOTIDE SEQUENCE</scope>
    <source>
        <strain evidence="5">CPER-KK1</strain>
    </source>
</reference>
<dbReference type="Pfam" id="PF19263">
    <property type="entry name" value="DUF5906"/>
    <property type="match status" value="1"/>
</dbReference>
<comment type="caution">
    <text evidence="5">The sequence shown here is derived from an EMBL/GenBank/DDBJ whole genome shotgun (WGS) entry which is preliminary data.</text>
</comment>
<dbReference type="InterPro" id="IPR014818">
    <property type="entry name" value="Phage/plasmid_primase_P4_C"/>
</dbReference>
<dbReference type="SUPFAM" id="SSF52540">
    <property type="entry name" value="P-loop containing nucleoside triphosphate hydrolases"/>
    <property type="match status" value="1"/>
</dbReference>
<evidence type="ECO:0000259" key="4">
    <source>
        <dbReference type="Pfam" id="PF19263"/>
    </source>
</evidence>